<evidence type="ECO:0000313" key="10">
    <source>
        <dbReference type="Proteomes" id="UP000823907"/>
    </source>
</evidence>
<dbReference type="InterPro" id="IPR029045">
    <property type="entry name" value="ClpP/crotonase-like_dom_sf"/>
</dbReference>
<keyword evidence="3" id="KW-0276">Fatty acid metabolism</keyword>
<evidence type="ECO:0000313" key="9">
    <source>
        <dbReference type="EMBL" id="HJD49787.1"/>
    </source>
</evidence>
<dbReference type="EMBL" id="DWUR01000110">
    <property type="protein sequence ID" value="HJD49787.1"/>
    <property type="molecule type" value="Genomic_DNA"/>
</dbReference>
<dbReference type="NCBIfam" id="NF005891">
    <property type="entry name" value="PRK07854.1"/>
    <property type="match status" value="1"/>
</dbReference>
<reference evidence="9" key="1">
    <citation type="journal article" date="2021" name="PeerJ">
        <title>Extensive microbial diversity within the chicken gut microbiome revealed by metagenomics and culture.</title>
        <authorList>
            <person name="Gilroy R."/>
            <person name="Ravi A."/>
            <person name="Getino M."/>
            <person name="Pursley I."/>
            <person name="Horton D.L."/>
            <person name="Alikhan N.F."/>
            <person name="Baker D."/>
            <person name="Gharbi K."/>
            <person name="Hall N."/>
            <person name="Watson M."/>
            <person name="Adriaenssens E.M."/>
            <person name="Foster-Nyarko E."/>
            <person name="Jarju S."/>
            <person name="Secka A."/>
            <person name="Antonio M."/>
            <person name="Oren A."/>
            <person name="Chaudhuri R.R."/>
            <person name="La Ragione R."/>
            <person name="Hildebrand F."/>
            <person name="Pallen M.J."/>
        </authorList>
    </citation>
    <scope>NUCLEOTIDE SEQUENCE</scope>
    <source>
        <strain evidence="9">5925</strain>
    </source>
</reference>
<keyword evidence="5 9" id="KW-0456">Lyase</keyword>
<evidence type="ECO:0000256" key="7">
    <source>
        <dbReference type="ARBA" id="ARBA00023717"/>
    </source>
</evidence>
<gene>
    <name evidence="9" type="ORF">H9907_06830</name>
</gene>
<comment type="catalytic activity">
    <reaction evidence="7">
        <text>a 4-saturated-(3S)-3-hydroxyacyl-CoA = a (3E)-enoyl-CoA + H2O</text>
        <dbReference type="Rhea" id="RHEA:20724"/>
        <dbReference type="ChEBI" id="CHEBI:15377"/>
        <dbReference type="ChEBI" id="CHEBI:58521"/>
        <dbReference type="ChEBI" id="CHEBI:137480"/>
        <dbReference type="EC" id="4.2.1.17"/>
    </reaction>
</comment>
<protein>
    <submittedName>
        <fullName evidence="9">Enoyl-CoA hydratase</fullName>
        <ecNumber evidence="9">4.2.1.17</ecNumber>
    </submittedName>
</protein>
<comment type="catalytic activity">
    <reaction evidence="6">
        <text>a (3S)-3-hydroxyacyl-CoA = a (2E)-enoyl-CoA + H2O</text>
        <dbReference type="Rhea" id="RHEA:16105"/>
        <dbReference type="ChEBI" id="CHEBI:15377"/>
        <dbReference type="ChEBI" id="CHEBI:57318"/>
        <dbReference type="ChEBI" id="CHEBI:58856"/>
        <dbReference type="EC" id="4.2.1.17"/>
    </reaction>
</comment>
<dbReference type="Gene3D" id="3.90.226.10">
    <property type="entry name" value="2-enoyl-CoA Hydratase, Chain A, domain 1"/>
    <property type="match status" value="1"/>
</dbReference>
<reference evidence="9" key="2">
    <citation type="submission" date="2021-04" db="EMBL/GenBank/DDBJ databases">
        <authorList>
            <person name="Gilroy R."/>
        </authorList>
    </citation>
    <scope>NUCLEOTIDE SEQUENCE</scope>
    <source>
        <strain evidence="9">5925</strain>
    </source>
</reference>
<evidence type="ECO:0000256" key="4">
    <source>
        <dbReference type="ARBA" id="ARBA00023098"/>
    </source>
</evidence>
<accession>A0A9D2UCC6</accession>
<proteinExistence type="inferred from homology"/>
<evidence type="ECO:0000256" key="2">
    <source>
        <dbReference type="ARBA" id="ARBA00005254"/>
    </source>
</evidence>
<organism evidence="9 10">
    <name type="scientific">Candidatus Corynebacterium intestinavium</name>
    <dbReference type="NCBI Taxonomy" id="2838531"/>
    <lineage>
        <taxon>Bacteria</taxon>
        <taxon>Bacillati</taxon>
        <taxon>Actinomycetota</taxon>
        <taxon>Actinomycetes</taxon>
        <taxon>Mycobacteriales</taxon>
        <taxon>Corynebacteriaceae</taxon>
        <taxon>Corynebacterium</taxon>
    </lineage>
</organism>
<sequence>MKNNDSGAGQALVRVSFSEEQGPYGERQVGVITLDRPDKRNALRTAECLAIADGVRELVDAGARAILLTGTGPVFCAGADLGGGVYEDGFDRAVEGMLQAVLEAPVPVIADVHGPAIGAGCQLILACDLRVFQDAGECWVPVARHGFALDEWTHSRAVELMGGAWARNIFLGGAHLSAEQARELGFAIDPRGVTAEQFAAKIAAQAPLSMQHSKATLNSLADDGDTRAGTRARLQELFAATWASKDAAEARAARREGRAPKFQGR</sequence>
<dbReference type="PROSITE" id="PS00166">
    <property type="entry name" value="ENOYL_COA_HYDRATASE"/>
    <property type="match status" value="1"/>
</dbReference>
<comment type="similarity">
    <text evidence="2 8">Belongs to the enoyl-CoA hydratase/isomerase family.</text>
</comment>
<dbReference type="PANTHER" id="PTHR11941">
    <property type="entry name" value="ENOYL-COA HYDRATASE-RELATED"/>
    <property type="match status" value="1"/>
</dbReference>
<evidence type="ECO:0000256" key="3">
    <source>
        <dbReference type="ARBA" id="ARBA00022832"/>
    </source>
</evidence>
<dbReference type="EC" id="4.2.1.17" evidence="9"/>
<dbReference type="PANTHER" id="PTHR11941:SF169">
    <property type="entry name" value="(7AS)-7A-METHYL-1,5-DIOXO-2,3,5,6,7,7A-HEXAHYDRO-1H-INDENE-CARBOXYL-COA HYDROLASE"/>
    <property type="match status" value="1"/>
</dbReference>
<dbReference type="Pfam" id="PF00378">
    <property type="entry name" value="ECH_1"/>
    <property type="match status" value="1"/>
</dbReference>
<dbReference type="GO" id="GO:0006635">
    <property type="term" value="P:fatty acid beta-oxidation"/>
    <property type="evidence" value="ECO:0007669"/>
    <property type="project" value="TreeGrafter"/>
</dbReference>
<dbReference type="CDD" id="cd06558">
    <property type="entry name" value="crotonase-like"/>
    <property type="match status" value="1"/>
</dbReference>
<dbReference type="GO" id="GO:0004300">
    <property type="term" value="F:enoyl-CoA hydratase activity"/>
    <property type="evidence" value="ECO:0007669"/>
    <property type="project" value="UniProtKB-EC"/>
</dbReference>
<evidence type="ECO:0000256" key="6">
    <source>
        <dbReference type="ARBA" id="ARBA00023709"/>
    </source>
</evidence>
<comment type="caution">
    <text evidence="9">The sequence shown here is derived from an EMBL/GenBank/DDBJ whole genome shotgun (WGS) entry which is preliminary data.</text>
</comment>
<evidence type="ECO:0000256" key="5">
    <source>
        <dbReference type="ARBA" id="ARBA00023239"/>
    </source>
</evidence>
<name>A0A9D2UCC6_9CORY</name>
<dbReference type="SUPFAM" id="SSF52096">
    <property type="entry name" value="ClpP/crotonase"/>
    <property type="match status" value="1"/>
</dbReference>
<dbReference type="InterPro" id="IPR018376">
    <property type="entry name" value="Enoyl-CoA_hyd/isom_CS"/>
</dbReference>
<evidence type="ECO:0000256" key="8">
    <source>
        <dbReference type="RuleBase" id="RU003707"/>
    </source>
</evidence>
<dbReference type="AlphaFoldDB" id="A0A9D2UCC6"/>
<keyword evidence="4" id="KW-0443">Lipid metabolism</keyword>
<evidence type="ECO:0000256" key="1">
    <source>
        <dbReference type="ARBA" id="ARBA00002994"/>
    </source>
</evidence>
<dbReference type="Proteomes" id="UP000823907">
    <property type="component" value="Unassembled WGS sequence"/>
</dbReference>
<comment type="function">
    <text evidence="1">Could possibly oxidize fatty acids using specific components.</text>
</comment>
<dbReference type="InterPro" id="IPR001753">
    <property type="entry name" value="Enoyl-CoA_hydra/iso"/>
</dbReference>